<dbReference type="SUPFAM" id="SSF46689">
    <property type="entry name" value="Homeodomain-like"/>
    <property type="match status" value="1"/>
</dbReference>
<dbReference type="EMBL" id="SRLE01000007">
    <property type="protein sequence ID" value="TGD73668.1"/>
    <property type="molecule type" value="Genomic_DNA"/>
</dbReference>
<keyword evidence="2 4" id="KW-0238">DNA-binding</keyword>
<dbReference type="PROSITE" id="PS50977">
    <property type="entry name" value="HTH_TETR_2"/>
    <property type="match status" value="1"/>
</dbReference>
<accession>A0A4Z0M2T4</accession>
<evidence type="ECO:0000259" key="5">
    <source>
        <dbReference type="PROSITE" id="PS50977"/>
    </source>
</evidence>
<evidence type="ECO:0000256" key="2">
    <source>
        <dbReference type="ARBA" id="ARBA00023125"/>
    </source>
</evidence>
<dbReference type="PANTHER" id="PTHR30055:SF234">
    <property type="entry name" value="HTH-TYPE TRANSCRIPTIONAL REGULATOR BETI"/>
    <property type="match status" value="1"/>
</dbReference>
<sequence length="186" mass="20828">MGSIESEKAEAMLDAAEIILRDEGYAALTSRRVAEQTGVKQRLVYYYFQTMDDLVLAAFKRLVQRDKQRLEGVLKSDTPLHEIWNICMNTADARLVAEFMALANHHEGLRELVIDYIEESRKVQVRALKKALQASGLDTSRYSPDAIAFIGSSIALALNRESALGIGKGHRSVNKLVKEFFATLEP</sequence>
<name>A0A4Z0M2T4_9GAMM</name>
<protein>
    <submittedName>
        <fullName evidence="6">TetR/AcrR family transcriptional regulator</fullName>
    </submittedName>
</protein>
<evidence type="ECO:0000256" key="3">
    <source>
        <dbReference type="ARBA" id="ARBA00023163"/>
    </source>
</evidence>
<feature type="DNA-binding region" description="H-T-H motif" evidence="4">
    <location>
        <begin position="29"/>
        <end position="48"/>
    </location>
</feature>
<comment type="caution">
    <text evidence="6">The sequence shown here is derived from an EMBL/GenBank/DDBJ whole genome shotgun (WGS) entry which is preliminary data.</text>
</comment>
<keyword evidence="7" id="KW-1185">Reference proteome</keyword>
<reference evidence="6 7" key="1">
    <citation type="submission" date="2019-04" db="EMBL/GenBank/DDBJ databases">
        <title>Taxonomy of novel Haliea sp. from mangrove soil of West Coast of India.</title>
        <authorList>
            <person name="Verma A."/>
            <person name="Kumar P."/>
            <person name="Krishnamurthi S."/>
        </authorList>
    </citation>
    <scope>NUCLEOTIDE SEQUENCE [LARGE SCALE GENOMIC DNA]</scope>
    <source>
        <strain evidence="6 7">SAOS-164</strain>
    </source>
</reference>
<proteinExistence type="predicted"/>
<keyword evidence="3" id="KW-0804">Transcription</keyword>
<organism evidence="6 7">
    <name type="scientific">Mangrovimicrobium sediminis</name>
    <dbReference type="NCBI Taxonomy" id="2562682"/>
    <lineage>
        <taxon>Bacteria</taxon>
        <taxon>Pseudomonadati</taxon>
        <taxon>Pseudomonadota</taxon>
        <taxon>Gammaproteobacteria</taxon>
        <taxon>Cellvibrionales</taxon>
        <taxon>Halieaceae</taxon>
        <taxon>Mangrovimicrobium</taxon>
    </lineage>
</organism>
<evidence type="ECO:0000256" key="4">
    <source>
        <dbReference type="PROSITE-ProRule" id="PRU00335"/>
    </source>
</evidence>
<dbReference type="AlphaFoldDB" id="A0A4Z0M2T4"/>
<keyword evidence="1" id="KW-0805">Transcription regulation</keyword>
<dbReference type="PANTHER" id="PTHR30055">
    <property type="entry name" value="HTH-TYPE TRANSCRIPTIONAL REGULATOR RUTR"/>
    <property type="match status" value="1"/>
</dbReference>
<dbReference type="InterPro" id="IPR009057">
    <property type="entry name" value="Homeodomain-like_sf"/>
</dbReference>
<evidence type="ECO:0000256" key="1">
    <source>
        <dbReference type="ARBA" id="ARBA00023015"/>
    </source>
</evidence>
<gene>
    <name evidence="6" type="ORF">E4634_09820</name>
</gene>
<dbReference type="Gene3D" id="1.10.357.10">
    <property type="entry name" value="Tetracycline Repressor, domain 2"/>
    <property type="match status" value="1"/>
</dbReference>
<evidence type="ECO:0000313" key="7">
    <source>
        <dbReference type="Proteomes" id="UP000298050"/>
    </source>
</evidence>
<evidence type="ECO:0000313" key="6">
    <source>
        <dbReference type="EMBL" id="TGD73668.1"/>
    </source>
</evidence>
<dbReference type="Proteomes" id="UP000298050">
    <property type="component" value="Unassembled WGS sequence"/>
</dbReference>
<dbReference type="InterPro" id="IPR050109">
    <property type="entry name" value="HTH-type_TetR-like_transc_reg"/>
</dbReference>
<dbReference type="GO" id="GO:0000976">
    <property type="term" value="F:transcription cis-regulatory region binding"/>
    <property type="evidence" value="ECO:0007669"/>
    <property type="project" value="TreeGrafter"/>
</dbReference>
<dbReference type="InterPro" id="IPR001647">
    <property type="entry name" value="HTH_TetR"/>
</dbReference>
<dbReference type="OrthoDB" id="8982136at2"/>
<dbReference type="GO" id="GO:0003700">
    <property type="term" value="F:DNA-binding transcription factor activity"/>
    <property type="evidence" value="ECO:0007669"/>
    <property type="project" value="TreeGrafter"/>
</dbReference>
<dbReference type="Pfam" id="PF00440">
    <property type="entry name" value="TetR_N"/>
    <property type="match status" value="1"/>
</dbReference>
<dbReference type="PRINTS" id="PR00455">
    <property type="entry name" value="HTHTETR"/>
</dbReference>
<feature type="domain" description="HTH tetR-type" evidence="5">
    <location>
        <begin position="6"/>
        <end position="66"/>
    </location>
</feature>